<keyword evidence="2" id="KW-0229">DNA integration</keyword>
<dbReference type="Pfam" id="PF02796">
    <property type="entry name" value="HTH_7"/>
    <property type="match status" value="1"/>
</dbReference>
<dbReference type="SUPFAM" id="SSF53041">
    <property type="entry name" value="Resolvase-like"/>
    <property type="match status" value="1"/>
</dbReference>
<dbReference type="Proteomes" id="UP000045824">
    <property type="component" value="Unassembled WGS sequence"/>
</dbReference>
<dbReference type="PROSITE" id="PS00398">
    <property type="entry name" value="RECOMBINASES_2"/>
    <property type="match status" value="1"/>
</dbReference>
<dbReference type="PROSITE" id="PS00397">
    <property type="entry name" value="RECOMBINASES_1"/>
    <property type="match status" value="1"/>
</dbReference>
<dbReference type="InterPro" id="IPR006118">
    <property type="entry name" value="Recombinase_CS"/>
</dbReference>
<dbReference type="GO" id="GO:0015074">
    <property type="term" value="P:DNA integration"/>
    <property type="evidence" value="ECO:0007669"/>
    <property type="project" value="UniProtKB-KW"/>
</dbReference>
<evidence type="ECO:0000256" key="4">
    <source>
        <dbReference type="ARBA" id="ARBA00023172"/>
    </source>
</evidence>
<dbReference type="Pfam" id="PF00239">
    <property type="entry name" value="Resolvase"/>
    <property type="match status" value="1"/>
</dbReference>
<keyword evidence="4" id="KW-0233">DNA recombination</keyword>
<dbReference type="SMART" id="SM00857">
    <property type="entry name" value="Resolvase"/>
    <property type="match status" value="1"/>
</dbReference>
<evidence type="ECO:0000256" key="1">
    <source>
        <dbReference type="ARBA" id="ARBA00009913"/>
    </source>
</evidence>
<dbReference type="CDD" id="cd03768">
    <property type="entry name" value="SR_ResInv"/>
    <property type="match status" value="1"/>
</dbReference>
<dbReference type="InterPro" id="IPR009057">
    <property type="entry name" value="Homeodomain-like_sf"/>
</dbReference>
<dbReference type="InterPro" id="IPR006120">
    <property type="entry name" value="Resolvase_HTH_dom"/>
</dbReference>
<dbReference type="RefSeq" id="WP_050120132.1">
    <property type="nucleotide sequence ID" value="NZ_CAWMAB010000024.1"/>
</dbReference>
<dbReference type="AlphaFoldDB" id="A0A0T9M3U9"/>
<evidence type="ECO:0000313" key="9">
    <source>
        <dbReference type="Proteomes" id="UP000045824"/>
    </source>
</evidence>
<name>A0A0T9M3U9_YERKR</name>
<accession>A0A0T9M3U9</accession>
<protein>
    <submittedName>
        <fullName evidence="8">Putative resolvase</fullName>
    </submittedName>
</protein>
<evidence type="ECO:0000256" key="3">
    <source>
        <dbReference type="ARBA" id="ARBA00023125"/>
    </source>
</evidence>
<reference evidence="8 9" key="1">
    <citation type="submission" date="2015-03" db="EMBL/GenBank/DDBJ databases">
        <authorList>
            <person name="Murphy D."/>
        </authorList>
    </citation>
    <scope>NUCLEOTIDE SEQUENCE [LARGE SCALE GENOMIC DNA]</scope>
    <source>
        <strain evidence="8 9">FCF326</strain>
    </source>
</reference>
<dbReference type="PROSITE" id="PS51736">
    <property type="entry name" value="RECOMBINASES_3"/>
    <property type="match status" value="1"/>
</dbReference>
<evidence type="ECO:0000256" key="2">
    <source>
        <dbReference type="ARBA" id="ARBA00022908"/>
    </source>
</evidence>
<feature type="active site" description="O-(5'-phospho-DNA)-serine intermediate" evidence="5 6">
    <location>
        <position position="10"/>
    </location>
</feature>
<comment type="similarity">
    <text evidence="1">Belongs to the site-specific recombinase resolvase family.</text>
</comment>
<dbReference type="GO" id="GO:0000150">
    <property type="term" value="F:DNA strand exchange activity"/>
    <property type="evidence" value="ECO:0007669"/>
    <property type="project" value="InterPro"/>
</dbReference>
<keyword evidence="3" id="KW-0238">DNA-binding</keyword>
<sequence>MATIGYARVSTDEQSTAVQIEQLEALGCDKLFVENASGKNAERTQLKAMLDYVREGDTVVAMKVDRLARSTIDALTIADQLQAKGCGLVLKDLGEVDINSDVGRVIYTCMSAFAEMERKRILQRCNEGRAKAKADGKHLGRKANTALHESIKQLHAEGLNKSQIANQLNISRTTVYSVLN</sequence>
<dbReference type="GO" id="GO:0003677">
    <property type="term" value="F:DNA binding"/>
    <property type="evidence" value="ECO:0007669"/>
    <property type="project" value="UniProtKB-KW"/>
</dbReference>
<evidence type="ECO:0000256" key="6">
    <source>
        <dbReference type="PROSITE-ProRule" id="PRU10137"/>
    </source>
</evidence>
<dbReference type="Gene3D" id="3.40.50.1390">
    <property type="entry name" value="Resolvase, N-terminal catalytic domain"/>
    <property type="match status" value="1"/>
</dbReference>
<dbReference type="Gene3D" id="1.10.10.60">
    <property type="entry name" value="Homeodomain-like"/>
    <property type="match status" value="1"/>
</dbReference>
<evidence type="ECO:0000259" key="7">
    <source>
        <dbReference type="PROSITE" id="PS51736"/>
    </source>
</evidence>
<evidence type="ECO:0000313" key="8">
    <source>
        <dbReference type="EMBL" id="CNF58485.1"/>
    </source>
</evidence>
<dbReference type="InterPro" id="IPR050639">
    <property type="entry name" value="SSR_resolvase"/>
</dbReference>
<organism evidence="8 9">
    <name type="scientific">Yersinia kristensenii</name>
    <dbReference type="NCBI Taxonomy" id="28152"/>
    <lineage>
        <taxon>Bacteria</taxon>
        <taxon>Pseudomonadati</taxon>
        <taxon>Pseudomonadota</taxon>
        <taxon>Gammaproteobacteria</taxon>
        <taxon>Enterobacterales</taxon>
        <taxon>Yersiniaceae</taxon>
        <taxon>Yersinia</taxon>
    </lineage>
</organism>
<dbReference type="EMBL" id="CPYI01000024">
    <property type="protein sequence ID" value="CNF58485.1"/>
    <property type="molecule type" value="Genomic_DNA"/>
</dbReference>
<dbReference type="InterPro" id="IPR036162">
    <property type="entry name" value="Resolvase-like_N_sf"/>
</dbReference>
<feature type="domain" description="Resolvase/invertase-type recombinase catalytic" evidence="7">
    <location>
        <begin position="2"/>
        <end position="136"/>
    </location>
</feature>
<evidence type="ECO:0000256" key="5">
    <source>
        <dbReference type="PIRSR" id="PIRSR606118-50"/>
    </source>
</evidence>
<dbReference type="PANTHER" id="PTHR30461:SF26">
    <property type="entry name" value="RESOLVASE HOMOLOG YNEB"/>
    <property type="match status" value="1"/>
</dbReference>
<proteinExistence type="inferred from homology"/>
<dbReference type="PANTHER" id="PTHR30461">
    <property type="entry name" value="DNA-INVERTASE FROM LAMBDOID PROPHAGE"/>
    <property type="match status" value="1"/>
</dbReference>
<dbReference type="InterPro" id="IPR006119">
    <property type="entry name" value="Resolv_N"/>
</dbReference>
<gene>
    <name evidence="8" type="primary">tnpR</name>
    <name evidence="8" type="ORF">ERS008491_04162</name>
</gene>
<dbReference type="SUPFAM" id="SSF46689">
    <property type="entry name" value="Homeodomain-like"/>
    <property type="match status" value="1"/>
</dbReference>